<sequence>MARDATDARFEDVPGDEPLRLLALDEEDLKVIAALAQDAVFPVSEIRWLARERRLAILLNRFRWEDKEAAEREGRPYERVRSLLVIDNVLHVASQGFDRSDDDLVLSLLDIEWEPGDPPGGRLVLVLAGDGAIAVDVEAIEVGLKDVTKPYVAPSGKAPDHGV</sequence>
<accession>A0A1G9C860</accession>
<reference evidence="2" key="1">
    <citation type="submission" date="2016-10" db="EMBL/GenBank/DDBJ databases">
        <authorList>
            <person name="Varghese N."/>
            <person name="Submissions S."/>
        </authorList>
    </citation>
    <scope>NUCLEOTIDE SEQUENCE [LARGE SCALE GENOMIC DNA]</scope>
    <source>
        <strain evidence="2">CGMCC 1.10789</strain>
    </source>
</reference>
<name>A0A1G9C860_9RHOB</name>
<evidence type="ECO:0008006" key="3">
    <source>
        <dbReference type="Google" id="ProtNLM"/>
    </source>
</evidence>
<dbReference type="AlphaFoldDB" id="A0A1G9C860"/>
<keyword evidence="2" id="KW-1185">Reference proteome</keyword>
<evidence type="ECO:0000313" key="1">
    <source>
        <dbReference type="EMBL" id="SDK47840.1"/>
    </source>
</evidence>
<gene>
    <name evidence="1" type="ORF">SAMN05216257_10311</name>
</gene>
<evidence type="ECO:0000313" key="2">
    <source>
        <dbReference type="Proteomes" id="UP000199328"/>
    </source>
</evidence>
<dbReference type="Proteomes" id="UP000199328">
    <property type="component" value="Unassembled WGS sequence"/>
</dbReference>
<dbReference type="Pfam" id="PF11164">
    <property type="entry name" value="DUF2948"/>
    <property type="match status" value="1"/>
</dbReference>
<dbReference type="EMBL" id="FNFV01000003">
    <property type="protein sequence ID" value="SDK47840.1"/>
    <property type="molecule type" value="Genomic_DNA"/>
</dbReference>
<dbReference type="RefSeq" id="WP_092499538.1">
    <property type="nucleotide sequence ID" value="NZ_FNFV01000003.1"/>
</dbReference>
<dbReference type="OrthoDB" id="9806367at2"/>
<protein>
    <recommendedName>
        <fullName evidence="3">DUF2948 family protein</fullName>
    </recommendedName>
</protein>
<organism evidence="1 2">
    <name type="scientific">Meinhardsimonia xiamenensis</name>
    <dbReference type="NCBI Taxonomy" id="990712"/>
    <lineage>
        <taxon>Bacteria</taxon>
        <taxon>Pseudomonadati</taxon>
        <taxon>Pseudomonadota</taxon>
        <taxon>Alphaproteobacteria</taxon>
        <taxon>Rhodobacterales</taxon>
        <taxon>Paracoccaceae</taxon>
        <taxon>Meinhardsimonia</taxon>
    </lineage>
</organism>
<proteinExistence type="predicted"/>
<dbReference type="STRING" id="990712.SAMN05216257_10311"/>
<dbReference type="InterPro" id="IPR021335">
    <property type="entry name" value="DUF2948"/>
</dbReference>